<feature type="domain" description="C2H2-type" evidence="11">
    <location>
        <begin position="491"/>
        <end position="518"/>
    </location>
</feature>
<dbReference type="EMBL" id="KN123713">
    <property type="protein sequence ID" value="KFO23879.1"/>
    <property type="molecule type" value="Genomic_DNA"/>
</dbReference>
<dbReference type="FunFam" id="3.30.160.60:FF:000295">
    <property type="entry name" value="zinc finger protein 19"/>
    <property type="match status" value="1"/>
</dbReference>
<dbReference type="SUPFAM" id="SSF47353">
    <property type="entry name" value="Retrovirus capsid dimerization domain-like"/>
    <property type="match status" value="1"/>
</dbReference>
<dbReference type="PROSITE" id="PS50157">
    <property type="entry name" value="ZINC_FINGER_C2H2_2"/>
    <property type="match status" value="6"/>
</dbReference>
<dbReference type="InterPro" id="IPR003309">
    <property type="entry name" value="SCAN_dom"/>
</dbReference>
<comment type="subcellular location">
    <subcellularLocation>
        <location evidence="1 9">Nucleus</location>
    </subcellularLocation>
</comment>
<dbReference type="PROSITE" id="PS50804">
    <property type="entry name" value="SCAN_BOX"/>
    <property type="match status" value="1"/>
</dbReference>
<dbReference type="SMART" id="SM00431">
    <property type="entry name" value="SCAN"/>
    <property type="match status" value="1"/>
</dbReference>
<evidence type="ECO:0000259" key="11">
    <source>
        <dbReference type="PROSITE" id="PS50157"/>
    </source>
</evidence>
<dbReference type="STRING" id="885580.ENSFDAP00000001409"/>
<organism evidence="13 14">
    <name type="scientific">Fukomys damarensis</name>
    <name type="common">Damaraland mole rat</name>
    <name type="synonym">Cryptomys damarensis</name>
    <dbReference type="NCBI Taxonomy" id="885580"/>
    <lineage>
        <taxon>Eukaryota</taxon>
        <taxon>Metazoa</taxon>
        <taxon>Chordata</taxon>
        <taxon>Craniata</taxon>
        <taxon>Vertebrata</taxon>
        <taxon>Euteleostomi</taxon>
        <taxon>Mammalia</taxon>
        <taxon>Eutheria</taxon>
        <taxon>Euarchontoglires</taxon>
        <taxon>Glires</taxon>
        <taxon>Rodentia</taxon>
        <taxon>Hystricomorpha</taxon>
        <taxon>Bathyergidae</taxon>
        <taxon>Fukomys</taxon>
    </lineage>
</organism>
<evidence type="ECO:0000256" key="8">
    <source>
        <dbReference type="PROSITE-ProRule" id="PRU00042"/>
    </source>
</evidence>
<dbReference type="eggNOG" id="KOG1721">
    <property type="taxonomic scope" value="Eukaryota"/>
</dbReference>
<dbReference type="FunFam" id="3.30.160.60:FF:000739">
    <property type="entry name" value="Zgc:171418 protein"/>
    <property type="match status" value="1"/>
</dbReference>
<accession>A0A091CW19</accession>
<evidence type="ECO:0000256" key="6">
    <source>
        <dbReference type="ARBA" id="ARBA00022833"/>
    </source>
</evidence>
<dbReference type="Pfam" id="PF02023">
    <property type="entry name" value="SCAN"/>
    <property type="match status" value="1"/>
</dbReference>
<keyword evidence="6" id="KW-0862">Zinc</keyword>
<feature type="domain" description="SCAN box" evidence="12">
    <location>
        <begin position="44"/>
        <end position="125"/>
    </location>
</feature>
<protein>
    <submittedName>
        <fullName evidence="13">Zinc finger and SCAN domain-containing protein 10</fullName>
    </submittedName>
</protein>
<keyword evidence="7 9" id="KW-0539">Nucleus</keyword>
<dbReference type="Gene3D" id="1.10.4020.10">
    <property type="entry name" value="DNA breaking-rejoining enzymes"/>
    <property type="match status" value="1"/>
</dbReference>
<feature type="region of interest" description="Disordered" evidence="10">
    <location>
        <begin position="150"/>
        <end position="225"/>
    </location>
</feature>
<dbReference type="Gene3D" id="3.30.160.60">
    <property type="entry name" value="Classic Zinc Finger"/>
    <property type="match status" value="5"/>
</dbReference>
<keyword evidence="3" id="KW-0479">Metal-binding</keyword>
<dbReference type="FunFam" id="3.30.160.60:FF:000446">
    <property type="entry name" value="Zinc finger protein"/>
    <property type="match status" value="1"/>
</dbReference>
<evidence type="ECO:0000313" key="14">
    <source>
        <dbReference type="Proteomes" id="UP000028990"/>
    </source>
</evidence>
<keyword evidence="4" id="KW-0677">Repeat</keyword>
<keyword evidence="14" id="KW-1185">Reference proteome</keyword>
<dbReference type="GO" id="GO:0000977">
    <property type="term" value="F:RNA polymerase II transcription regulatory region sequence-specific DNA binding"/>
    <property type="evidence" value="ECO:0007669"/>
    <property type="project" value="TreeGrafter"/>
</dbReference>
<evidence type="ECO:0000313" key="13">
    <source>
        <dbReference type="EMBL" id="KFO23879.1"/>
    </source>
</evidence>
<feature type="domain" description="C2H2-type" evidence="11">
    <location>
        <begin position="430"/>
        <end position="457"/>
    </location>
</feature>
<dbReference type="Pfam" id="PF00096">
    <property type="entry name" value="zf-C2H2"/>
    <property type="match status" value="3"/>
</dbReference>
<evidence type="ECO:0000259" key="12">
    <source>
        <dbReference type="PROSITE" id="PS50804"/>
    </source>
</evidence>
<dbReference type="FunFam" id="3.30.160.60:FF:000100">
    <property type="entry name" value="Zinc finger 45-like"/>
    <property type="match status" value="1"/>
</dbReference>
<feature type="domain" description="C2H2-type" evidence="11">
    <location>
        <begin position="402"/>
        <end position="429"/>
    </location>
</feature>
<dbReference type="PROSITE" id="PS00028">
    <property type="entry name" value="ZINC_FINGER_C2H2_1"/>
    <property type="match status" value="6"/>
</dbReference>
<dbReference type="FunFam" id="1.10.4020.10:FF:000001">
    <property type="entry name" value="zinc finger protein 263 isoform X1"/>
    <property type="match status" value="1"/>
</dbReference>
<dbReference type="PANTHER" id="PTHR24381">
    <property type="entry name" value="ZINC FINGER PROTEIN"/>
    <property type="match status" value="1"/>
</dbReference>
<keyword evidence="5 8" id="KW-0863">Zinc-finger</keyword>
<feature type="domain" description="C2H2-type" evidence="11">
    <location>
        <begin position="345"/>
        <end position="373"/>
    </location>
</feature>
<dbReference type="InterPro" id="IPR038269">
    <property type="entry name" value="SCAN_sf"/>
</dbReference>
<dbReference type="AlphaFoldDB" id="A0A091CW19"/>
<dbReference type="InterPro" id="IPR036236">
    <property type="entry name" value="Znf_C2H2_sf"/>
</dbReference>
<dbReference type="CDD" id="cd07936">
    <property type="entry name" value="SCAN"/>
    <property type="match status" value="1"/>
</dbReference>
<feature type="domain" description="C2H2-type" evidence="11">
    <location>
        <begin position="374"/>
        <end position="401"/>
    </location>
</feature>
<feature type="domain" description="C2H2-type" evidence="11">
    <location>
        <begin position="463"/>
        <end position="490"/>
    </location>
</feature>
<evidence type="ECO:0000256" key="1">
    <source>
        <dbReference type="ARBA" id="ARBA00004123"/>
    </source>
</evidence>
<gene>
    <name evidence="13" type="ORF">H920_14755</name>
</gene>
<dbReference type="GO" id="GO:0008270">
    <property type="term" value="F:zinc ion binding"/>
    <property type="evidence" value="ECO:0007669"/>
    <property type="project" value="UniProtKB-KW"/>
</dbReference>
<evidence type="ECO:0000256" key="5">
    <source>
        <dbReference type="ARBA" id="ARBA00022771"/>
    </source>
</evidence>
<dbReference type="Proteomes" id="UP000028990">
    <property type="component" value="Unassembled WGS sequence"/>
</dbReference>
<feature type="compositionally biased region" description="Polar residues" evidence="10">
    <location>
        <begin position="197"/>
        <end position="225"/>
    </location>
</feature>
<evidence type="ECO:0000256" key="10">
    <source>
        <dbReference type="SAM" id="MobiDB-lite"/>
    </source>
</evidence>
<dbReference type="SUPFAM" id="SSF57667">
    <property type="entry name" value="beta-beta-alpha zinc fingers"/>
    <property type="match status" value="3"/>
</dbReference>
<name>A0A091CW19_FUKDA</name>
<reference evidence="13 14" key="1">
    <citation type="submission" date="2013-11" db="EMBL/GenBank/DDBJ databases">
        <title>The Damaraland mole rat (Fukomys damarensis) genome and evolution of African mole rats.</title>
        <authorList>
            <person name="Gladyshev V.N."/>
            <person name="Fang X."/>
        </authorList>
    </citation>
    <scope>NUCLEOTIDE SEQUENCE [LARGE SCALE GENOMIC DNA]</scope>
    <source>
        <tissue evidence="13">Liver</tissue>
    </source>
</reference>
<evidence type="ECO:0000256" key="4">
    <source>
        <dbReference type="ARBA" id="ARBA00022737"/>
    </source>
</evidence>
<evidence type="ECO:0000256" key="7">
    <source>
        <dbReference type="ARBA" id="ARBA00023242"/>
    </source>
</evidence>
<evidence type="ECO:0000256" key="2">
    <source>
        <dbReference type="ARBA" id="ARBA00006991"/>
    </source>
</evidence>
<dbReference type="PANTHER" id="PTHR24381:SF393">
    <property type="entry name" value="CHROMATIN-LINKED ADAPTOR FOR MSL PROTEINS, ISOFORM B"/>
    <property type="match status" value="1"/>
</dbReference>
<dbReference type="InterPro" id="IPR013087">
    <property type="entry name" value="Znf_C2H2_type"/>
</dbReference>
<dbReference type="GO" id="GO:0005634">
    <property type="term" value="C:nucleus"/>
    <property type="evidence" value="ECO:0007669"/>
    <property type="project" value="UniProtKB-SubCell"/>
</dbReference>
<dbReference type="SMART" id="SM00355">
    <property type="entry name" value="ZnF_C2H2"/>
    <property type="match status" value="6"/>
</dbReference>
<sequence>MLAESVPAAPEQEQLGAVKLEEEEATGLAGIRRPEARPRPEVAHQLFRCFQYKEDMGPRASLNRLRELCGHWLQPALHTKEQILELLVLEQFLSVLPQHLLGRLQGQQLRDGEEVVLLLEGVPRDTGHVGPLDFSSSAGKNCPRTDIILEEQGGPSQISSYSPKKEVPSEEPTSPPLLKEVPPAQPWPVRPAEPTEWTPTPSSRQLLSPGPQGTLQALPESTLQGPSLWPEEYSRDQELAAVLESLTFEDVPAKKNWPMHPQGFESRIPDKEEFKLEEPKEAAWPTVISAESQADIPEVAGEPLAQTAGHGANSTSGGGTPLGSSDILEVTVVEGTSESEAKMQVICTECGANFPQLSRLKKHQLHSHPGSRSFLCLCCGKSFGRSSILKLHMRTHTDERPHACHLCSHRFRQSSHLAKHLLTHSSEPAFLCPTCDRSFRRNAHLQRHLVTHAGRAQEVEAPQECHECGKTFSRSCNLLRHLLVHTGARPYSCAQCGRGFSRNSHLLRHLRTHARETLY</sequence>
<proteinExistence type="inferred from homology"/>
<evidence type="ECO:0000256" key="3">
    <source>
        <dbReference type="ARBA" id="ARBA00022723"/>
    </source>
</evidence>
<dbReference type="GO" id="GO:0000981">
    <property type="term" value="F:DNA-binding transcription factor activity, RNA polymerase II-specific"/>
    <property type="evidence" value="ECO:0007669"/>
    <property type="project" value="TreeGrafter"/>
</dbReference>
<comment type="similarity">
    <text evidence="2">Belongs to the krueppel C2H2-type zinc-finger protein family.</text>
</comment>
<feature type="region of interest" description="Disordered" evidence="10">
    <location>
        <begin position="306"/>
        <end position="325"/>
    </location>
</feature>
<dbReference type="FunFam" id="3.30.160.60:FF:001917">
    <property type="entry name" value="Zinc finger and SCAN domain containing 10"/>
    <property type="match status" value="1"/>
</dbReference>
<evidence type="ECO:0000256" key="9">
    <source>
        <dbReference type="PROSITE-ProRule" id="PRU00187"/>
    </source>
</evidence>